<feature type="domain" description="N-acetyltransferase" evidence="1">
    <location>
        <begin position="6"/>
        <end position="93"/>
    </location>
</feature>
<accession>A0A562Q2A6</accession>
<dbReference type="Gene3D" id="3.40.630.30">
    <property type="match status" value="1"/>
</dbReference>
<dbReference type="PANTHER" id="PTHR31435">
    <property type="entry name" value="PROTEIN NATD1"/>
    <property type="match status" value="1"/>
</dbReference>
<dbReference type="Pfam" id="PF14542">
    <property type="entry name" value="Acetyltransf_CG"/>
    <property type="match status" value="1"/>
</dbReference>
<reference evidence="2 4" key="2">
    <citation type="submission" date="2018-07" db="EMBL/GenBank/DDBJ databases">
        <title>Genomic Encyclopedia of Type Strains, Phase IV (KMG-IV): sequencing the most valuable type-strain genomes for metagenomic binning, comparative biology and taxonomic classification.</title>
        <authorList>
            <person name="Goeker M."/>
        </authorList>
    </citation>
    <scope>NUCLEOTIDE SEQUENCE [LARGE SCALE GENOMIC DNA]</scope>
    <source>
        <strain evidence="2 4">DSM 19728</strain>
    </source>
</reference>
<dbReference type="EMBL" id="VLKX01000002">
    <property type="protein sequence ID" value="TWI50805.1"/>
    <property type="molecule type" value="Genomic_DNA"/>
</dbReference>
<proteinExistence type="predicted"/>
<evidence type="ECO:0000313" key="2">
    <source>
        <dbReference type="EMBL" id="RDI57393.1"/>
    </source>
</evidence>
<evidence type="ECO:0000313" key="3">
    <source>
        <dbReference type="EMBL" id="TWI50805.1"/>
    </source>
</evidence>
<dbReference type="InterPro" id="IPR045057">
    <property type="entry name" value="Gcn5-rel_NAT"/>
</dbReference>
<gene>
    <name evidence="2" type="ORF">DFR66_1022</name>
    <name evidence="3" type="ORF">IQ02_00714</name>
</gene>
<dbReference type="EMBL" id="QQBA01000002">
    <property type="protein sequence ID" value="RDI57393.1"/>
    <property type="molecule type" value="Genomic_DNA"/>
</dbReference>
<name>A0A562Q2A6_9FLAO</name>
<comment type="caution">
    <text evidence="3">The sequence shown here is derived from an EMBL/GenBank/DDBJ whole genome shotgun (WGS) entry which is preliminary data.</text>
</comment>
<dbReference type="SUPFAM" id="SSF55729">
    <property type="entry name" value="Acyl-CoA N-acyltransferases (Nat)"/>
    <property type="match status" value="1"/>
</dbReference>
<dbReference type="InterPro" id="IPR016181">
    <property type="entry name" value="Acyl_CoA_acyltransferase"/>
</dbReference>
<evidence type="ECO:0000313" key="5">
    <source>
        <dbReference type="Proteomes" id="UP000321392"/>
    </source>
</evidence>
<evidence type="ECO:0000259" key="1">
    <source>
        <dbReference type="PROSITE" id="PS51729"/>
    </source>
</evidence>
<reference evidence="3" key="3">
    <citation type="submission" date="2019-07" db="EMBL/GenBank/DDBJ databases">
        <authorList>
            <person name="Whitman W."/>
            <person name="Huntemann M."/>
            <person name="Clum A."/>
            <person name="Pillay M."/>
            <person name="Palaniappan K."/>
            <person name="Varghese N."/>
            <person name="Mikhailova N."/>
            <person name="Stamatis D."/>
            <person name="Reddy T."/>
            <person name="Daum C."/>
            <person name="Shapiro N."/>
            <person name="Ivanova N."/>
            <person name="Kyrpides N."/>
            <person name="Woyke T."/>
        </authorList>
    </citation>
    <scope>NUCLEOTIDE SEQUENCE</scope>
    <source>
        <strain evidence="3">CGMCC 1.5380</strain>
    </source>
</reference>
<evidence type="ECO:0000313" key="4">
    <source>
        <dbReference type="Proteomes" id="UP000254518"/>
    </source>
</evidence>
<organism evidence="3 5">
    <name type="scientific">Flavobacterium glaciei</name>
    <dbReference type="NCBI Taxonomy" id="386300"/>
    <lineage>
        <taxon>Bacteria</taxon>
        <taxon>Pseudomonadati</taxon>
        <taxon>Bacteroidota</taxon>
        <taxon>Flavobacteriia</taxon>
        <taxon>Flavobacteriales</taxon>
        <taxon>Flavobacteriaceae</taxon>
        <taxon>Flavobacterium</taxon>
    </lineage>
</organism>
<dbReference type="RefSeq" id="WP_114753186.1">
    <property type="nucleotide sequence ID" value="NZ_QQBA01000002.1"/>
</dbReference>
<dbReference type="PANTHER" id="PTHR31435:SF10">
    <property type="entry name" value="BSR4717 PROTEIN"/>
    <property type="match status" value="1"/>
</dbReference>
<sequence length="93" mass="10667">MKIEHINETTSGHFKAVIQEVEIGKMTYTWSGTKTFIIDHTEVNPDFKGQSVGKKMILEAVQYARENNFKIIPTCSFAKSIFDKTKEIQDIQL</sequence>
<keyword evidence="4" id="KW-1185">Reference proteome</keyword>
<dbReference type="InterPro" id="IPR031165">
    <property type="entry name" value="GNAT_YJDJ"/>
</dbReference>
<dbReference type="CDD" id="cd04301">
    <property type="entry name" value="NAT_SF"/>
    <property type="match status" value="1"/>
</dbReference>
<dbReference type="Proteomes" id="UP000254518">
    <property type="component" value="Unassembled WGS sequence"/>
</dbReference>
<reference evidence="3 5" key="1">
    <citation type="journal article" date="2015" name="Stand. Genomic Sci.">
        <title>Genomic Encyclopedia of Bacterial and Archaeal Type Strains, Phase III: the genomes of soil and plant-associated and newly described type strains.</title>
        <authorList>
            <person name="Whitman W.B."/>
            <person name="Woyke T."/>
            <person name="Klenk H.P."/>
            <person name="Zhou Y."/>
            <person name="Lilburn T.G."/>
            <person name="Beck B.J."/>
            <person name="De Vos P."/>
            <person name="Vandamme P."/>
            <person name="Eisen J.A."/>
            <person name="Garrity G."/>
            <person name="Hugenholtz P."/>
            <person name="Kyrpides N.C."/>
        </authorList>
    </citation>
    <scope>NUCLEOTIDE SEQUENCE [LARGE SCALE GENOMIC DNA]</scope>
    <source>
        <strain evidence="3 5">CGMCC 1.5380</strain>
    </source>
</reference>
<dbReference type="OrthoDB" id="9793389at2"/>
<protein>
    <recommendedName>
        <fullName evidence="1">N-acetyltransferase domain-containing protein</fullName>
    </recommendedName>
</protein>
<dbReference type="AlphaFoldDB" id="A0A562Q2A6"/>
<dbReference type="PROSITE" id="PS51729">
    <property type="entry name" value="GNAT_YJDJ"/>
    <property type="match status" value="1"/>
</dbReference>
<dbReference type="Proteomes" id="UP000321392">
    <property type="component" value="Unassembled WGS sequence"/>
</dbReference>